<proteinExistence type="predicted"/>
<dbReference type="AlphaFoldDB" id="A0A2T0T772"/>
<feature type="region of interest" description="Disordered" evidence="1">
    <location>
        <begin position="24"/>
        <end position="46"/>
    </location>
</feature>
<evidence type="ECO:0000256" key="1">
    <source>
        <dbReference type="SAM" id="MobiDB-lite"/>
    </source>
</evidence>
<reference evidence="2 3" key="1">
    <citation type="submission" date="2018-03" db="EMBL/GenBank/DDBJ databases">
        <title>Genomic Encyclopedia of Archaeal and Bacterial Type Strains, Phase II (KMG-II): from individual species to whole genera.</title>
        <authorList>
            <person name="Goeker M."/>
        </authorList>
    </citation>
    <scope>NUCLEOTIDE SEQUENCE [LARGE SCALE GENOMIC DNA]</scope>
    <source>
        <strain evidence="2 3">DSM 44720</strain>
    </source>
</reference>
<accession>A0A2T0T772</accession>
<keyword evidence="3" id="KW-1185">Reference proteome</keyword>
<gene>
    <name evidence="2" type="ORF">CLV43_105272</name>
</gene>
<dbReference type="EMBL" id="PVTF01000005">
    <property type="protein sequence ID" value="PRY41514.1"/>
    <property type="molecule type" value="Genomic_DNA"/>
</dbReference>
<protein>
    <submittedName>
        <fullName evidence="2">Uncharacterized protein</fullName>
    </submittedName>
</protein>
<dbReference type="Proteomes" id="UP000239494">
    <property type="component" value="Unassembled WGS sequence"/>
</dbReference>
<evidence type="ECO:0000313" key="3">
    <source>
        <dbReference type="Proteomes" id="UP000239494"/>
    </source>
</evidence>
<comment type="caution">
    <text evidence="2">The sequence shown here is derived from an EMBL/GenBank/DDBJ whole genome shotgun (WGS) entry which is preliminary data.</text>
</comment>
<sequence length="46" mass="4852">MTAQLERAHEAGAGMVRIATHCTEADVSPSTSGPRATSGWRLPASW</sequence>
<name>A0A2T0T772_9PSEU</name>
<organism evidence="2 3">
    <name type="scientific">Umezawaea tangerina</name>
    <dbReference type="NCBI Taxonomy" id="84725"/>
    <lineage>
        <taxon>Bacteria</taxon>
        <taxon>Bacillati</taxon>
        <taxon>Actinomycetota</taxon>
        <taxon>Actinomycetes</taxon>
        <taxon>Pseudonocardiales</taxon>
        <taxon>Pseudonocardiaceae</taxon>
        <taxon>Umezawaea</taxon>
    </lineage>
</organism>
<evidence type="ECO:0000313" key="2">
    <source>
        <dbReference type="EMBL" id="PRY41514.1"/>
    </source>
</evidence>